<comment type="caution">
    <text evidence="1">The sequence shown here is derived from an EMBL/GenBank/DDBJ whole genome shotgun (WGS) entry which is preliminary data.</text>
</comment>
<evidence type="ECO:0000313" key="2">
    <source>
        <dbReference type="Proteomes" id="UP000391834"/>
    </source>
</evidence>
<organism evidence="1 2">
    <name type="scientific">Prolixibacter bellariivorans</name>
    <dbReference type="NCBI Taxonomy" id="314319"/>
    <lineage>
        <taxon>Bacteria</taxon>
        <taxon>Pseudomonadati</taxon>
        <taxon>Bacteroidota</taxon>
        <taxon>Bacteroidia</taxon>
        <taxon>Marinilabiliales</taxon>
        <taxon>Prolixibacteraceae</taxon>
        <taxon>Prolixibacter</taxon>
    </lineage>
</organism>
<evidence type="ECO:0000313" key="1">
    <source>
        <dbReference type="EMBL" id="GET33253.1"/>
    </source>
</evidence>
<sequence length="296" mass="32256">MVVMQPPAFFSSILADEIGMHQTNNLTFNLFICFFLLSTTSSFAQADFAKSDSYSISVGGASVTLQTPFAVFYNQAGLAGLEKLSAAVYYQQRYMTSDFAEISGVVCLPLKTGTFALSVWQTGITGYHENRFGLAFAKKLGPRLSSGLQFSYYMMDFPENGTAQGVFLFEMGARYELPGKQTLGVHLFNPFGANVRSTLNRHTLPAALKIGAGFPLGDMLRTYLAASGDLDGNYKLHGGFDFQPHDHFSLRGGLSGKPVNYAAGIGYRWSFLQTDLAVSHHAVLGYSPSISLTFNL</sequence>
<proteinExistence type="predicted"/>
<keyword evidence="2" id="KW-1185">Reference proteome</keyword>
<accession>A0A5M4B078</accession>
<dbReference type="AlphaFoldDB" id="A0A5M4B078"/>
<dbReference type="Proteomes" id="UP000391834">
    <property type="component" value="Unassembled WGS sequence"/>
</dbReference>
<gene>
    <name evidence="1" type="ORF">PbJCM13498_21160</name>
</gene>
<reference evidence="1 2" key="1">
    <citation type="submission" date="2019-10" db="EMBL/GenBank/DDBJ databases">
        <title>Prolixibacter strains distinguished by the presence of nitrate reductase genes were adept at nitrate-dependent anaerobic corrosion of metallic iron and carbon steel.</title>
        <authorList>
            <person name="Iino T."/>
            <person name="Shono N."/>
            <person name="Ito K."/>
            <person name="Nakamura R."/>
            <person name="Sueoka K."/>
            <person name="Harayama S."/>
            <person name="Ohkuma M."/>
        </authorList>
    </citation>
    <scope>NUCLEOTIDE SEQUENCE [LARGE SCALE GENOMIC DNA]</scope>
    <source>
        <strain evidence="1 2">JCM 13498</strain>
    </source>
</reference>
<name>A0A5M4B078_9BACT</name>
<dbReference type="EMBL" id="BLAX01000001">
    <property type="protein sequence ID" value="GET33253.1"/>
    <property type="molecule type" value="Genomic_DNA"/>
</dbReference>
<protein>
    <submittedName>
        <fullName evidence="1">Uncharacterized protein</fullName>
    </submittedName>
</protein>